<organism evidence="1 2">
    <name type="scientific">Streptomyces dengpaensis</name>
    <dbReference type="NCBI Taxonomy" id="2049881"/>
    <lineage>
        <taxon>Bacteria</taxon>
        <taxon>Bacillati</taxon>
        <taxon>Actinomycetota</taxon>
        <taxon>Actinomycetes</taxon>
        <taxon>Kitasatosporales</taxon>
        <taxon>Streptomycetaceae</taxon>
        <taxon>Streptomyces</taxon>
    </lineage>
</organism>
<proteinExistence type="predicted"/>
<sequence length="59" mass="6622">MPPSPLPDGDACSADELNAQIRALWVDPSVRLTDERRREYEALVLRWEAATRSEVVKAA</sequence>
<evidence type="ECO:0000313" key="2">
    <source>
        <dbReference type="Proteomes" id="UP000238413"/>
    </source>
</evidence>
<dbReference type="Proteomes" id="UP000238413">
    <property type="component" value="Chromosome"/>
</dbReference>
<protein>
    <submittedName>
        <fullName evidence="1">Uncharacterized protein</fullName>
    </submittedName>
</protein>
<gene>
    <name evidence="1" type="ORF">C4B68_34360</name>
</gene>
<evidence type="ECO:0000313" key="1">
    <source>
        <dbReference type="EMBL" id="AVH60036.1"/>
    </source>
</evidence>
<reference evidence="1 2" key="1">
    <citation type="submission" date="2018-02" db="EMBL/GenBank/DDBJ databases">
        <title>Complete genome sequence of Streptomyces dengpaensis, the producer of angucyclines.</title>
        <authorList>
            <person name="Yumei L."/>
        </authorList>
    </citation>
    <scope>NUCLEOTIDE SEQUENCE [LARGE SCALE GENOMIC DNA]</scope>
    <source>
        <strain evidence="1 2">XZHG99</strain>
    </source>
</reference>
<keyword evidence="2" id="KW-1185">Reference proteome</keyword>
<name>A0ABN5IAN8_9ACTN</name>
<dbReference type="RefSeq" id="WP_099500415.1">
    <property type="nucleotide sequence ID" value="NZ_CP026652.1"/>
</dbReference>
<dbReference type="EMBL" id="CP026652">
    <property type="protein sequence ID" value="AVH60036.1"/>
    <property type="molecule type" value="Genomic_DNA"/>
</dbReference>
<accession>A0ABN5IAN8</accession>